<evidence type="ECO:0000256" key="6">
    <source>
        <dbReference type="ARBA" id="ARBA00023002"/>
    </source>
</evidence>
<dbReference type="PIRSF" id="PIRSF000194">
    <property type="entry name" value="DHFR"/>
    <property type="match status" value="1"/>
</dbReference>
<dbReference type="EC" id="1.5.1.3" evidence="3 7"/>
<evidence type="ECO:0000256" key="1">
    <source>
        <dbReference type="ARBA" id="ARBA00004903"/>
    </source>
</evidence>
<comment type="caution">
    <text evidence="10">The sequence shown here is derived from an EMBL/GenBank/DDBJ whole genome shotgun (WGS) entry which is preliminary data.</text>
</comment>
<evidence type="ECO:0000256" key="3">
    <source>
        <dbReference type="ARBA" id="ARBA00012856"/>
    </source>
</evidence>
<dbReference type="PRINTS" id="PR00070">
    <property type="entry name" value="DHFR"/>
</dbReference>
<dbReference type="SUPFAM" id="SSF53597">
    <property type="entry name" value="Dihydrofolate reductase-like"/>
    <property type="match status" value="1"/>
</dbReference>
<protein>
    <recommendedName>
        <fullName evidence="3 7">Dihydrofolate reductase</fullName>
        <ecNumber evidence="3 7">1.5.1.3</ecNumber>
    </recommendedName>
</protein>
<keyword evidence="5 7" id="KW-0521">NADP</keyword>
<dbReference type="PANTHER" id="PTHR48069">
    <property type="entry name" value="DIHYDROFOLATE REDUCTASE"/>
    <property type="match status" value="1"/>
</dbReference>
<evidence type="ECO:0000259" key="9">
    <source>
        <dbReference type="PROSITE" id="PS51330"/>
    </source>
</evidence>
<sequence>MITYVYAQDKRGAIGYNNDLPWYLPNDLKFFKKVTMGHSILMGRKTFESMNKRLLPGRKTIVMTSDVEYGQDIEGLKVVNSIDQVIKLANDQELMVIGGAGVFKSLFPYVDRIIRTVIDEEFEADTYMPELDTNQFELVQEQIGKIDEKNKYAHRFEWWERKKENGDSV</sequence>
<comment type="catalytic activity">
    <reaction evidence="7">
        <text>(6S)-5,6,7,8-tetrahydrofolate + NADP(+) = 7,8-dihydrofolate + NADPH + H(+)</text>
        <dbReference type="Rhea" id="RHEA:15009"/>
        <dbReference type="ChEBI" id="CHEBI:15378"/>
        <dbReference type="ChEBI" id="CHEBI:57451"/>
        <dbReference type="ChEBI" id="CHEBI:57453"/>
        <dbReference type="ChEBI" id="CHEBI:57783"/>
        <dbReference type="ChEBI" id="CHEBI:58349"/>
        <dbReference type="EC" id="1.5.1.3"/>
    </reaction>
</comment>
<dbReference type="PROSITE" id="PS00075">
    <property type="entry name" value="DHFR_1"/>
    <property type="match status" value="1"/>
</dbReference>
<accession>A0ABS0LMG9</accession>
<proteinExistence type="inferred from homology"/>
<dbReference type="InterPro" id="IPR024072">
    <property type="entry name" value="DHFR-like_dom_sf"/>
</dbReference>
<dbReference type="PANTHER" id="PTHR48069:SF3">
    <property type="entry name" value="DIHYDROFOLATE REDUCTASE"/>
    <property type="match status" value="1"/>
</dbReference>
<feature type="domain" description="DHFR" evidence="9">
    <location>
        <begin position="1"/>
        <end position="161"/>
    </location>
</feature>
<evidence type="ECO:0000313" key="10">
    <source>
        <dbReference type="EMBL" id="MBG9985328.1"/>
    </source>
</evidence>
<keyword evidence="11" id="KW-1185">Reference proteome</keyword>
<evidence type="ECO:0000313" key="11">
    <source>
        <dbReference type="Proteomes" id="UP000721415"/>
    </source>
</evidence>
<dbReference type="Gene3D" id="3.40.430.10">
    <property type="entry name" value="Dihydrofolate Reductase, subunit A"/>
    <property type="match status" value="1"/>
</dbReference>
<dbReference type="RefSeq" id="WP_197113332.1">
    <property type="nucleotide sequence ID" value="NZ_JACBXQ010000001.1"/>
</dbReference>
<evidence type="ECO:0000256" key="5">
    <source>
        <dbReference type="ARBA" id="ARBA00022857"/>
    </source>
</evidence>
<comment type="similarity">
    <text evidence="2 7 8">Belongs to the dihydrofolate reductase family.</text>
</comment>
<organism evidence="10 11">
    <name type="scientific">Facklamia lactis</name>
    <dbReference type="NCBI Taxonomy" id="2749967"/>
    <lineage>
        <taxon>Bacteria</taxon>
        <taxon>Bacillati</taxon>
        <taxon>Bacillota</taxon>
        <taxon>Bacilli</taxon>
        <taxon>Lactobacillales</taxon>
        <taxon>Aerococcaceae</taxon>
        <taxon>Facklamia</taxon>
    </lineage>
</organism>
<gene>
    <name evidence="10" type="ORF">HZY91_00300</name>
</gene>
<dbReference type="EMBL" id="JACBXQ010000001">
    <property type="protein sequence ID" value="MBG9985328.1"/>
    <property type="molecule type" value="Genomic_DNA"/>
</dbReference>
<dbReference type="PROSITE" id="PS51330">
    <property type="entry name" value="DHFR_2"/>
    <property type="match status" value="1"/>
</dbReference>
<reference evidence="10 11" key="1">
    <citation type="submission" date="2020-07" db="EMBL/GenBank/DDBJ databases">
        <title>Facklamia lactis sp. nov., isolated from raw milk.</title>
        <authorList>
            <person name="Doll E.V."/>
            <person name="Huptas C."/>
            <person name="Staib L."/>
            <person name="Wenning M."/>
            <person name="Scherer S."/>
        </authorList>
    </citation>
    <scope>NUCLEOTIDE SEQUENCE [LARGE SCALE GENOMIC DNA]</scope>
    <source>
        <strain evidence="10 11">DSM 111018</strain>
    </source>
</reference>
<evidence type="ECO:0000256" key="2">
    <source>
        <dbReference type="ARBA" id="ARBA00009539"/>
    </source>
</evidence>
<dbReference type="InterPro" id="IPR001796">
    <property type="entry name" value="DHFR_dom"/>
</dbReference>
<comment type="function">
    <text evidence="7">Key enzyme in folate metabolism. Catalyzes an essential reaction for de novo glycine and purine synthesis, and for DNA precursor synthesis.</text>
</comment>
<keyword evidence="4 7" id="KW-0554">One-carbon metabolism</keyword>
<name>A0ABS0LMG9_9LACT</name>
<dbReference type="CDD" id="cd00209">
    <property type="entry name" value="DHFR"/>
    <property type="match status" value="1"/>
</dbReference>
<evidence type="ECO:0000256" key="4">
    <source>
        <dbReference type="ARBA" id="ARBA00022563"/>
    </source>
</evidence>
<dbReference type="Pfam" id="PF00186">
    <property type="entry name" value="DHFR_1"/>
    <property type="match status" value="1"/>
</dbReference>
<evidence type="ECO:0000256" key="7">
    <source>
        <dbReference type="PIRNR" id="PIRNR000194"/>
    </source>
</evidence>
<evidence type="ECO:0000256" key="8">
    <source>
        <dbReference type="RuleBase" id="RU004474"/>
    </source>
</evidence>
<keyword evidence="6 7" id="KW-0560">Oxidoreductase</keyword>
<dbReference type="InterPro" id="IPR012259">
    <property type="entry name" value="DHFR"/>
</dbReference>
<dbReference type="Proteomes" id="UP000721415">
    <property type="component" value="Unassembled WGS sequence"/>
</dbReference>
<dbReference type="InterPro" id="IPR017925">
    <property type="entry name" value="DHFR_CS"/>
</dbReference>
<comment type="pathway">
    <text evidence="1 7">Cofactor biosynthesis; tetrahydrofolate biosynthesis; 5,6,7,8-tetrahydrofolate from 7,8-dihydrofolate: step 1/1.</text>
</comment>